<gene>
    <name evidence="5" type="ORF">JMN32_26945</name>
</gene>
<dbReference type="RefSeq" id="WP_202859525.1">
    <property type="nucleotide sequence ID" value="NZ_JAEUGD010000068.1"/>
</dbReference>
<evidence type="ECO:0000313" key="5">
    <source>
        <dbReference type="EMBL" id="MBL6449980.1"/>
    </source>
</evidence>
<keyword evidence="2" id="KW-0472">Membrane</keyword>
<protein>
    <submittedName>
        <fullName evidence="5">TonB-dependent receptor</fullName>
    </submittedName>
</protein>
<keyword evidence="4" id="KW-0732">Signal</keyword>
<evidence type="ECO:0000256" key="4">
    <source>
        <dbReference type="SAM" id="SignalP"/>
    </source>
</evidence>
<name>A0A937G1B5_9BACT</name>
<evidence type="ECO:0000256" key="1">
    <source>
        <dbReference type="ARBA" id="ARBA00004442"/>
    </source>
</evidence>
<proteinExistence type="predicted"/>
<feature type="chain" id="PRO_5037810055" evidence="4">
    <location>
        <begin position="22"/>
        <end position="552"/>
    </location>
</feature>
<evidence type="ECO:0000256" key="2">
    <source>
        <dbReference type="ARBA" id="ARBA00023136"/>
    </source>
</evidence>
<dbReference type="InterPro" id="IPR036942">
    <property type="entry name" value="Beta-barrel_TonB_sf"/>
</dbReference>
<accession>A0A937G1B5</accession>
<comment type="caution">
    <text evidence="5">The sequence shown here is derived from an EMBL/GenBank/DDBJ whole genome shotgun (WGS) entry which is preliminary data.</text>
</comment>
<evidence type="ECO:0000256" key="3">
    <source>
        <dbReference type="ARBA" id="ARBA00023237"/>
    </source>
</evidence>
<dbReference type="Proteomes" id="UP000614216">
    <property type="component" value="Unassembled WGS sequence"/>
</dbReference>
<comment type="subcellular location">
    <subcellularLocation>
        <location evidence="1">Cell outer membrane</location>
    </subcellularLocation>
</comment>
<sequence>MRYFNICIGAFLLFMPFALSAQNGWENDGEIENVEIEIVKDREIKLPSANRNFEKIPPTTVDASKQEIEYFYNNINFDLPDLNVRVRPLRVKDERLSKLYGNYVKAGFGNYTTPYVEGFFNSKRSKEYSYGAHFNYLNSKKGPVDDDNSGSGKIDVDLFGKYFTKKATFSGDIGFNQRLYHFYGYPEGQEVDADTLKQFFNNYYIKGSVENSDEKSDFHYHTGVRFDYLKDNRDATETDAQLNIKFEYTLSEQSFVRLGGDIEAISREDNLVEKEARNLFRIRPSFGFDYEGFKIVVGFNTVYENDTLGDAGEMHFYPIARASYPFSESIELYAGIGGDIKKNTLKTLSEENPYVDSNIGIYHTNKTFDLYGGINGKLSSKLGFGAGFSAANYKNMYYFVNSTADQSKFEVIYDTGNTTVFNVFGQLSLNTDERFRLSARGDYWGYGVNDVEEAWHKPNYKISSLASYNLFDKFLFTAEAYAIGGIMARDTETGDAVKLDALFDFNFKTDYLVSDQVSVFLQFNNIFSKEYEVYYHYPSRGLQFMAGLTYSF</sequence>
<keyword evidence="6" id="KW-1185">Reference proteome</keyword>
<keyword evidence="5" id="KW-0675">Receptor</keyword>
<dbReference type="AlphaFoldDB" id="A0A937G1B5"/>
<organism evidence="5 6">
    <name type="scientific">Fulvivirga marina</name>
    <dbReference type="NCBI Taxonomy" id="2494733"/>
    <lineage>
        <taxon>Bacteria</taxon>
        <taxon>Pseudomonadati</taxon>
        <taxon>Bacteroidota</taxon>
        <taxon>Cytophagia</taxon>
        <taxon>Cytophagales</taxon>
        <taxon>Fulvivirgaceae</taxon>
        <taxon>Fulvivirga</taxon>
    </lineage>
</organism>
<feature type="signal peptide" evidence="4">
    <location>
        <begin position="1"/>
        <end position="21"/>
    </location>
</feature>
<dbReference type="SUPFAM" id="SSF56935">
    <property type="entry name" value="Porins"/>
    <property type="match status" value="1"/>
</dbReference>
<evidence type="ECO:0000313" key="6">
    <source>
        <dbReference type="Proteomes" id="UP000614216"/>
    </source>
</evidence>
<reference evidence="5" key="1">
    <citation type="submission" date="2021-01" db="EMBL/GenBank/DDBJ databases">
        <title>Fulvivirga kasyanovii gen. nov., sp nov., a novel member of the phylum Bacteroidetes isolated from seawater in a mussel farm.</title>
        <authorList>
            <person name="Zhao L.-H."/>
            <person name="Wang Z.-J."/>
        </authorList>
    </citation>
    <scope>NUCLEOTIDE SEQUENCE</scope>
    <source>
        <strain evidence="5">29W222</strain>
    </source>
</reference>
<dbReference type="Gene3D" id="2.40.170.20">
    <property type="entry name" value="TonB-dependent receptor, beta-barrel domain"/>
    <property type="match status" value="1"/>
</dbReference>
<dbReference type="EMBL" id="JAEUGD010000068">
    <property type="protein sequence ID" value="MBL6449980.1"/>
    <property type="molecule type" value="Genomic_DNA"/>
</dbReference>
<dbReference type="GO" id="GO:0009279">
    <property type="term" value="C:cell outer membrane"/>
    <property type="evidence" value="ECO:0007669"/>
    <property type="project" value="UniProtKB-SubCell"/>
</dbReference>
<keyword evidence="3" id="KW-0998">Cell outer membrane</keyword>